<evidence type="ECO:0000313" key="3">
    <source>
        <dbReference type="Proteomes" id="UP001244341"/>
    </source>
</evidence>
<evidence type="ECO:0000313" key="2">
    <source>
        <dbReference type="EMBL" id="WIA23273.1"/>
    </source>
</evidence>
<accession>A0ABY8URI2</accession>
<reference evidence="2 3" key="1">
    <citation type="submission" date="2023-05" db="EMBL/GenBank/DDBJ databases">
        <title>A 100% complete, gapless, phased diploid assembly of the Scenedesmus obliquus UTEX 3031 genome.</title>
        <authorList>
            <person name="Biondi T.C."/>
            <person name="Hanschen E.R."/>
            <person name="Kwon T."/>
            <person name="Eng W."/>
            <person name="Kruse C.P.S."/>
            <person name="Koehler S.I."/>
            <person name="Kunde Y."/>
            <person name="Gleasner C.D."/>
            <person name="You Mak K.T."/>
            <person name="Polle J."/>
            <person name="Hovde B.T."/>
            <person name="Starkenburg S.R."/>
        </authorList>
    </citation>
    <scope>NUCLEOTIDE SEQUENCE [LARGE SCALE GENOMIC DNA]</scope>
    <source>
        <strain evidence="2 3">DOE0152z</strain>
    </source>
</reference>
<evidence type="ECO:0000256" key="1">
    <source>
        <dbReference type="SAM" id="MobiDB-lite"/>
    </source>
</evidence>
<organism evidence="2 3">
    <name type="scientific">Tetradesmus obliquus</name>
    <name type="common">Green alga</name>
    <name type="synonym">Acutodesmus obliquus</name>
    <dbReference type="NCBI Taxonomy" id="3088"/>
    <lineage>
        <taxon>Eukaryota</taxon>
        <taxon>Viridiplantae</taxon>
        <taxon>Chlorophyta</taxon>
        <taxon>core chlorophytes</taxon>
        <taxon>Chlorophyceae</taxon>
        <taxon>CS clade</taxon>
        <taxon>Sphaeropleales</taxon>
        <taxon>Scenedesmaceae</taxon>
        <taxon>Tetradesmus</taxon>
    </lineage>
</organism>
<keyword evidence="3" id="KW-1185">Reference proteome</keyword>
<dbReference type="Proteomes" id="UP001244341">
    <property type="component" value="Chromosome 16b"/>
</dbReference>
<proteinExistence type="predicted"/>
<gene>
    <name evidence="2" type="ORF">OEZ85_000043</name>
</gene>
<protein>
    <submittedName>
        <fullName evidence="2">Uncharacterized protein</fullName>
    </submittedName>
</protein>
<feature type="region of interest" description="Disordered" evidence="1">
    <location>
        <begin position="1278"/>
        <end position="1308"/>
    </location>
</feature>
<dbReference type="EMBL" id="CP126223">
    <property type="protein sequence ID" value="WIA23273.1"/>
    <property type="molecule type" value="Genomic_DNA"/>
</dbReference>
<name>A0ABY8URI2_TETOB</name>
<sequence length="1308" mass="138916">MQYNGPGSDWWNRDAYLDDIEALSNALAPPAHFASNVSVQALDVATGTSNFVYSRCNFSVSNLQAADAVRAQTIDVGTSLTCTSGLYQQQGIDLAELGYDLWNIFKKDQPWPEAMLQALQRVMDQVQEGGSNAGVTLKWERVKSRPVASGINLTSNRAFVGFNDDLLTSASCKLQVLPANRWTYDAQGTLSLKQVPGSAPATLIDFGSRDAWFNTVNAEALRLGSNCTILSGYPGFQLHNWVFSCNALMTASFNEDTRITFNSNSSVTISPNLTVDSNICAGAKVISPAFASPSNGSLAYNDLSAALSYNSSNFNSSRLEMFDDALEFSTQNIGQPAVQLQMSVDSNGSLYTRSNLTMPGTATIRATRTATLDAPYAEGLLRVTPDSLRFATSCNEQLGVTNEQLWMSMNSNGLFLLKNCAVFGRSEDIVYNDPVNPLLTLTRSAFPRLSATVSGGFRFGEGISNSSGQNQPQDYASISRQGVWSTLDTTSGMLVAHTNSNGCLVKGSTTIDQLGNINVQNRSVITSDGSIVRRVNPDVSTGFKVSPSGFVTIGATTVSIDGVLATACNLSAATVTEGGALLSNKYCLSNTTLPAVNAAQSTATFASNATVLCSNMCTAFSNYISPIAVNGSNSATALSNTLSNYTPLITYNALSNLVVPRTVWTSNALASLASTTSVATLSNSVFPVAAAGSNTSVWCSNALPALATMSNVSLLSNAAFSNIAAVNTCALWSSNQIPVVKTWATQSFKPSNAQVYWADVQGKPAFNTNNDGSFVSLALSGAALATSIGAAAMTVGGQNIMQYGADGMQLISNVAKNVAADLVNGVFKGFTRLVDADGTTLMEFTRNAQNQPLLNTSAIRSDRLQIGNASVHIDGASNALAISAPTSGTSNFFMGLAGGSNPSYWTKQWDMLTSTFQNYSPCNILVGNLTRAVKAVHVYGNGEQSMRFDVQGSVAQQLDVGSTGAAGVERTHFIKGMGTYPLVFGAGGGVERMRLTNTGNLGIGTSNPAFAIDCPNTARIGSMLIGDQGWGGGEWYGISHASCAGQNSYALLQRSDGYAVINSSNYLDLNVNNTPCVNITPTQVCALNKDLIVNNRGTEWILAPGLNQNTPDQTVCQYDVNQLSAASSTWHFFWDSMSVAGSFAASTKHFCIPHPLQPKDTCLVHACVESPRHELLYSGTARLVNGRAEVAIDSESCPDSKMRKGTFAALTEDARVLLQNNEGFTRVKGRVADGVLTIVAESQTCTDYIDWVVIAVRRASTLDDGPVIKNGRLKTEVPRGDVLLEESERPSRKRGKDQQPGGPPGNRK</sequence>